<dbReference type="GO" id="GO:0003676">
    <property type="term" value="F:nucleic acid binding"/>
    <property type="evidence" value="ECO:0007669"/>
    <property type="project" value="InterPro"/>
</dbReference>
<keyword evidence="3" id="KW-0378">Hydrolase</keyword>
<dbReference type="Pfam" id="PF02601">
    <property type="entry name" value="Exonuc_VII_L"/>
    <property type="match status" value="1"/>
</dbReference>
<dbReference type="InterPro" id="IPR025824">
    <property type="entry name" value="OB-fold_nuc-bd_dom"/>
</dbReference>
<evidence type="ECO:0000259" key="5">
    <source>
        <dbReference type="Pfam" id="PF02601"/>
    </source>
</evidence>
<organism evidence="7">
    <name type="scientific">marine sediment metagenome</name>
    <dbReference type="NCBI Taxonomy" id="412755"/>
    <lineage>
        <taxon>unclassified sequences</taxon>
        <taxon>metagenomes</taxon>
        <taxon>ecological metagenomes</taxon>
    </lineage>
</organism>
<evidence type="ECO:0000256" key="2">
    <source>
        <dbReference type="ARBA" id="ARBA00022722"/>
    </source>
</evidence>
<protein>
    <submittedName>
        <fullName evidence="7">Uncharacterized protein</fullName>
    </submittedName>
</protein>
<accession>X0XCZ8</accession>
<keyword evidence="4" id="KW-0269">Exonuclease</keyword>
<feature type="domain" description="Exonuclease VII large subunit C-terminal" evidence="5">
    <location>
        <begin position="65"/>
        <end position="124"/>
    </location>
</feature>
<keyword evidence="1" id="KW-0963">Cytoplasm</keyword>
<dbReference type="InterPro" id="IPR003753">
    <property type="entry name" value="Exonuc_VII_L"/>
</dbReference>
<gene>
    <name evidence="7" type="ORF">S01H1_61492</name>
</gene>
<dbReference type="GO" id="GO:0008855">
    <property type="term" value="F:exodeoxyribonuclease VII activity"/>
    <property type="evidence" value="ECO:0007669"/>
    <property type="project" value="InterPro"/>
</dbReference>
<dbReference type="CDD" id="cd04489">
    <property type="entry name" value="ExoVII_LU_OBF"/>
    <property type="match status" value="1"/>
</dbReference>
<evidence type="ECO:0000256" key="4">
    <source>
        <dbReference type="ARBA" id="ARBA00022839"/>
    </source>
</evidence>
<dbReference type="EMBL" id="BARS01040323">
    <property type="protein sequence ID" value="GAG34513.1"/>
    <property type="molecule type" value="Genomic_DNA"/>
</dbReference>
<feature type="domain" description="OB-fold nucleic acid binding" evidence="6">
    <location>
        <begin position="1"/>
        <end position="41"/>
    </location>
</feature>
<dbReference type="GO" id="GO:0006308">
    <property type="term" value="P:DNA catabolic process"/>
    <property type="evidence" value="ECO:0007669"/>
    <property type="project" value="InterPro"/>
</dbReference>
<evidence type="ECO:0000259" key="6">
    <source>
        <dbReference type="Pfam" id="PF13742"/>
    </source>
</evidence>
<proteinExistence type="predicted"/>
<dbReference type="InterPro" id="IPR020579">
    <property type="entry name" value="Exonuc_VII_lsu_C"/>
</dbReference>
<name>X0XCZ8_9ZZZZ</name>
<reference evidence="7" key="1">
    <citation type="journal article" date="2014" name="Front. Microbiol.">
        <title>High frequency of phylogenetically diverse reductive dehalogenase-homologous genes in deep subseafloor sedimentary metagenomes.</title>
        <authorList>
            <person name="Kawai M."/>
            <person name="Futagami T."/>
            <person name="Toyoda A."/>
            <person name="Takaki Y."/>
            <person name="Nishi S."/>
            <person name="Hori S."/>
            <person name="Arai W."/>
            <person name="Tsubouchi T."/>
            <person name="Morono Y."/>
            <person name="Uchiyama I."/>
            <person name="Ito T."/>
            <person name="Fujiyama A."/>
            <person name="Inagaki F."/>
            <person name="Takami H."/>
        </authorList>
    </citation>
    <scope>NUCLEOTIDE SEQUENCE</scope>
    <source>
        <strain evidence="7">Expedition CK06-06</strain>
    </source>
</reference>
<evidence type="ECO:0000256" key="1">
    <source>
        <dbReference type="ARBA" id="ARBA00022490"/>
    </source>
</evidence>
<dbReference type="PANTHER" id="PTHR30008">
    <property type="entry name" value="EXODEOXYRIBONUCLEASE 7 LARGE SUBUNIT"/>
    <property type="match status" value="1"/>
</dbReference>
<sequence>MFRWANEGLKFEPENGMKVMTKGNIDVYAPQGRYNFVVTQVHPKGVGELYIRFLQLKERLTKEGLFDVKFKQQLPRFPQRIGIITSPTGAALQDIVNILKRRFPCAEILVVPTLVQGENAAKDI</sequence>
<dbReference type="AlphaFoldDB" id="X0XCZ8"/>
<comment type="caution">
    <text evidence="7">The sequence shown here is derived from an EMBL/GenBank/DDBJ whole genome shotgun (WGS) entry which is preliminary data.</text>
</comment>
<evidence type="ECO:0000256" key="3">
    <source>
        <dbReference type="ARBA" id="ARBA00022801"/>
    </source>
</evidence>
<dbReference type="PANTHER" id="PTHR30008:SF0">
    <property type="entry name" value="EXODEOXYRIBONUCLEASE 7 LARGE SUBUNIT"/>
    <property type="match status" value="1"/>
</dbReference>
<feature type="non-terminal residue" evidence="7">
    <location>
        <position position="124"/>
    </location>
</feature>
<evidence type="ECO:0000313" key="7">
    <source>
        <dbReference type="EMBL" id="GAG34513.1"/>
    </source>
</evidence>
<keyword evidence="2" id="KW-0540">Nuclease</keyword>
<dbReference type="Pfam" id="PF13742">
    <property type="entry name" value="tRNA_anti_2"/>
    <property type="match status" value="1"/>
</dbReference>
<dbReference type="GO" id="GO:0009318">
    <property type="term" value="C:exodeoxyribonuclease VII complex"/>
    <property type="evidence" value="ECO:0007669"/>
    <property type="project" value="InterPro"/>
</dbReference>